<sequence length="754" mass="88125">MSKRKFQHPILDRSIGDCGVFTNDVKTKSCRKTLKISSEGKQNCTSLSQPETLFKQFGQQISEKNEDASATFSSSLDEITCHKQPAAETEWKFGRTSWQPPIRNLLKNKIVEEFNFENDEVSFLNTVKKVEIKNKYNKGKQFNTQNNDNLQDVGNCNLNDVINFNMNQNEHSYEINNEGLDDEANTKMKSLKFKLKCTDFYDGDSKQNKTEDIVDTVEEIKEPFDEMFINTSIDEKTEIYQLEQVKVDKNDCFLVKNTNTEEYNNDCENIDYFHNEKREESDNDEQDVINYEIHNKETEESDIEGVDNLETLQFEKDYYEEVPFNDINEVQKDNNEWIKEDITTFKEDNDDSENVYNYRNIHNKEDHDYASSYNNFNNTDIVIVDDNCSQDNVVDTIEEGAYQNESNSVADKDFNQKNIRKTVTNYNEEDNFNESQNEIDFVALDNIENYEEVINNRSNLTVENYDEDINNTHTAKVEENDEQRLNNIYVFSSKDNIEKNFTSEKEIGNSILFQKQTINEYICNNRGRNKMTNNVMLEDYVTIPTCDSNTNDDKEFNDCDVSHSQLLQIEKEFIEKYEPKTIVSNGNEEYNDSDLTFSNSQLMQIEKDYFEKIKPKSFADDSNDCNFGLTNTQLEQAEKDFIREQKSLANGNREVNVNLNNFHFLQKETDVFRKSEQTSTVDKFTQTFCISDIHSSIEKVPQMIGSVKNMNNDFDKIKQCVQELKRINNVLLKARAKILEHRQIHYTGASVIKQ</sequence>
<proteinExistence type="predicted"/>
<dbReference type="EMBL" id="GEDC01007652">
    <property type="protein sequence ID" value="JAS29646.1"/>
    <property type="molecule type" value="Transcribed_RNA"/>
</dbReference>
<dbReference type="AlphaFoldDB" id="A0A1B6DVE2"/>
<protein>
    <submittedName>
        <fullName evidence="1">Uncharacterized protein</fullName>
    </submittedName>
</protein>
<name>A0A1B6DVE2_9HEMI</name>
<gene>
    <name evidence="1" type="ORF">g.39933</name>
</gene>
<accession>A0A1B6DVE2</accession>
<organism evidence="1">
    <name type="scientific">Clastoptera arizonana</name>
    <name type="common">Arizona spittle bug</name>
    <dbReference type="NCBI Taxonomy" id="38151"/>
    <lineage>
        <taxon>Eukaryota</taxon>
        <taxon>Metazoa</taxon>
        <taxon>Ecdysozoa</taxon>
        <taxon>Arthropoda</taxon>
        <taxon>Hexapoda</taxon>
        <taxon>Insecta</taxon>
        <taxon>Pterygota</taxon>
        <taxon>Neoptera</taxon>
        <taxon>Paraneoptera</taxon>
        <taxon>Hemiptera</taxon>
        <taxon>Auchenorrhyncha</taxon>
        <taxon>Cercopoidea</taxon>
        <taxon>Clastopteridae</taxon>
        <taxon>Clastoptera</taxon>
    </lineage>
</organism>
<reference evidence="1" key="1">
    <citation type="submission" date="2015-12" db="EMBL/GenBank/DDBJ databases">
        <title>De novo transcriptome assembly of four potential Pierce s Disease insect vectors from Arizona vineyards.</title>
        <authorList>
            <person name="Tassone E.E."/>
        </authorList>
    </citation>
    <scope>NUCLEOTIDE SEQUENCE</scope>
</reference>
<evidence type="ECO:0000313" key="1">
    <source>
        <dbReference type="EMBL" id="JAS29646.1"/>
    </source>
</evidence>